<comment type="caution">
    <text evidence="2">The sequence shown here is derived from an EMBL/GenBank/DDBJ whole genome shotgun (WGS) entry which is preliminary data.</text>
</comment>
<dbReference type="OrthoDB" id="10377674at2759"/>
<name>A0A364KU02_TALAM</name>
<evidence type="ECO:0000256" key="1">
    <source>
        <dbReference type="SAM" id="MobiDB-lite"/>
    </source>
</evidence>
<accession>A0A364KU02</accession>
<keyword evidence="3" id="KW-1185">Reference proteome</keyword>
<gene>
    <name evidence="2" type="ORF">BHQ10_003044</name>
</gene>
<dbReference type="GeneID" id="63792260"/>
<evidence type="ECO:0000313" key="2">
    <source>
        <dbReference type="EMBL" id="RAO67032.1"/>
    </source>
</evidence>
<feature type="region of interest" description="Disordered" evidence="1">
    <location>
        <begin position="1"/>
        <end position="55"/>
    </location>
</feature>
<reference evidence="2 3" key="1">
    <citation type="journal article" date="2017" name="Biotechnol. Biofuels">
        <title>Differential beta-glucosidase expression as a function of carbon source availability in Talaromyces amestolkiae: a genomic and proteomic approach.</title>
        <authorList>
            <person name="de Eugenio L.I."/>
            <person name="Mendez-Liter J.A."/>
            <person name="Nieto-Dominguez M."/>
            <person name="Alonso L."/>
            <person name="Gil-Munoz J."/>
            <person name="Barriuso J."/>
            <person name="Prieto A."/>
            <person name="Martinez M.J."/>
        </authorList>
    </citation>
    <scope>NUCLEOTIDE SEQUENCE [LARGE SCALE GENOMIC DNA]</scope>
    <source>
        <strain evidence="2 3">CIB</strain>
    </source>
</reference>
<dbReference type="Proteomes" id="UP000249363">
    <property type="component" value="Unassembled WGS sequence"/>
</dbReference>
<dbReference type="RefSeq" id="XP_040731548.1">
    <property type="nucleotide sequence ID" value="XM_040875257.1"/>
</dbReference>
<dbReference type="EMBL" id="MIKG01000004">
    <property type="protein sequence ID" value="RAO67032.1"/>
    <property type="molecule type" value="Genomic_DNA"/>
</dbReference>
<feature type="region of interest" description="Disordered" evidence="1">
    <location>
        <begin position="274"/>
        <end position="367"/>
    </location>
</feature>
<organism evidence="2 3">
    <name type="scientific">Talaromyces amestolkiae</name>
    <dbReference type="NCBI Taxonomy" id="1196081"/>
    <lineage>
        <taxon>Eukaryota</taxon>
        <taxon>Fungi</taxon>
        <taxon>Dikarya</taxon>
        <taxon>Ascomycota</taxon>
        <taxon>Pezizomycotina</taxon>
        <taxon>Eurotiomycetes</taxon>
        <taxon>Eurotiomycetidae</taxon>
        <taxon>Eurotiales</taxon>
        <taxon>Trichocomaceae</taxon>
        <taxon>Talaromyces</taxon>
        <taxon>Talaromyces sect. Talaromyces</taxon>
    </lineage>
</organism>
<feature type="compositionally biased region" description="Basic residues" evidence="1">
    <location>
        <begin position="300"/>
        <end position="320"/>
    </location>
</feature>
<proteinExistence type="predicted"/>
<dbReference type="AlphaFoldDB" id="A0A364KU02"/>
<feature type="compositionally biased region" description="Basic and acidic residues" evidence="1">
    <location>
        <begin position="330"/>
        <end position="341"/>
    </location>
</feature>
<evidence type="ECO:0000313" key="3">
    <source>
        <dbReference type="Proteomes" id="UP000249363"/>
    </source>
</evidence>
<protein>
    <submittedName>
        <fullName evidence="2">Uncharacterized protein</fullName>
    </submittedName>
</protein>
<sequence>MASLSATPDREDRDSAASIVPRPAPSPSATSKSVLLNPRNDPNELMNDSAEESDNEHLNDTLINLTPSHIRAIIQNDLIKRLSQLSADYFGRYLHLQLNSPFWTKLLNPADQNTNADGSTRPPLLISREWAEYVVDASRIFFDAGLSVDKVVSIIDRAICFAAICLLDRPTEKIYFGDGRNMFYEFESRGMPREMRPKYKAFLTGMRVTLLEGREEARSDSGMDVVQGSGEESEVVGEVEQLEDVVASSPADGAVKVTTGIQQETTDILRWEPSPTEVETSTLNSEAKGDSQDQTAKNHPLSKRERKKLKRKERKKRARAQAKLLSQSKDTMEVKVKEELRVNQNQKQKEKTKKVNAAIGHGTGLLS</sequence>